<dbReference type="GO" id="GO:0005524">
    <property type="term" value="F:ATP binding"/>
    <property type="evidence" value="ECO:0007669"/>
    <property type="project" value="UniProtKB-UniRule"/>
</dbReference>
<keyword evidence="9 15" id="KW-0067">ATP-binding</keyword>
<dbReference type="InterPro" id="IPR029499">
    <property type="entry name" value="PduO-typ"/>
</dbReference>
<dbReference type="GO" id="GO:0009236">
    <property type="term" value="P:cobalamin biosynthetic process"/>
    <property type="evidence" value="ECO:0007669"/>
    <property type="project" value="UniProtKB-UniRule"/>
</dbReference>
<dbReference type="FunFam" id="1.20.1200.10:FF:000001">
    <property type="entry name" value="Cob(I)yrinic acid a,c-diamide adenosyltransferase"/>
    <property type="match status" value="1"/>
</dbReference>
<evidence type="ECO:0000256" key="9">
    <source>
        <dbReference type="ARBA" id="ARBA00022840"/>
    </source>
</evidence>
<dbReference type="GO" id="GO:0008817">
    <property type="term" value="F:corrinoid adenosyltransferase activity"/>
    <property type="evidence" value="ECO:0007669"/>
    <property type="project" value="UniProtKB-UniRule"/>
</dbReference>
<comment type="caution">
    <text evidence="17">The sequence shown here is derived from an EMBL/GenBank/DDBJ whole genome shotgun (WGS) entry which is preliminary data.</text>
</comment>
<reference evidence="18" key="1">
    <citation type="submission" date="2019-02" db="EMBL/GenBank/DDBJ databases">
        <title>Draft genome sequence of Enterococcus sp. Gos25-1.</title>
        <authorList>
            <person name="Tanaka N."/>
            <person name="Shiwa Y."/>
            <person name="Fujita N."/>
        </authorList>
    </citation>
    <scope>NUCLEOTIDE SEQUENCE [LARGE SCALE GENOMIC DNA]</scope>
    <source>
        <strain evidence="18">Gos25-1</strain>
    </source>
</reference>
<evidence type="ECO:0000256" key="14">
    <source>
        <dbReference type="ARBA" id="ARBA00048692"/>
    </source>
</evidence>
<comment type="pathway">
    <text evidence="1 15">Cofactor biosynthesis; adenosylcobalamin biosynthesis; adenosylcobalamin from cob(II)yrinate a,c-diamide: step 2/7.</text>
</comment>
<evidence type="ECO:0000256" key="8">
    <source>
        <dbReference type="ARBA" id="ARBA00022741"/>
    </source>
</evidence>
<dbReference type="InterPro" id="IPR016030">
    <property type="entry name" value="CblAdoTrfase-like"/>
</dbReference>
<evidence type="ECO:0000313" key="17">
    <source>
        <dbReference type="EMBL" id="GCF95211.1"/>
    </source>
</evidence>
<organism evidence="17 18">
    <name type="scientific">Enterococcus florum</name>
    <dbReference type="NCBI Taxonomy" id="2480627"/>
    <lineage>
        <taxon>Bacteria</taxon>
        <taxon>Bacillati</taxon>
        <taxon>Bacillota</taxon>
        <taxon>Bacilli</taxon>
        <taxon>Lactobacillales</taxon>
        <taxon>Enterococcaceae</taxon>
        <taxon>Enterococcus</taxon>
    </lineage>
</organism>
<keyword evidence="7 15" id="KW-0808">Transferase</keyword>
<dbReference type="EC" id="2.5.1.17" evidence="4 15"/>
<protein>
    <recommendedName>
        <fullName evidence="5 15">Corrinoid adenosyltransferase</fullName>
        <ecNumber evidence="4 15">2.5.1.17</ecNumber>
    </recommendedName>
    <alternativeName>
        <fullName evidence="10 15">Cob(II)alamin adenosyltransferase</fullName>
    </alternativeName>
    <alternativeName>
        <fullName evidence="12 15">Cob(II)yrinic acid a,c-diamide adenosyltransferase</fullName>
    </alternativeName>
    <alternativeName>
        <fullName evidence="11 15">Cobinamide/cobalamin adenosyltransferase</fullName>
    </alternativeName>
</protein>
<dbReference type="Proteomes" id="UP000290567">
    <property type="component" value="Unassembled WGS sequence"/>
</dbReference>
<feature type="domain" description="Cobalamin adenosyltransferase-like" evidence="16">
    <location>
        <begin position="3"/>
        <end position="166"/>
    </location>
</feature>
<evidence type="ECO:0000256" key="4">
    <source>
        <dbReference type="ARBA" id="ARBA00012454"/>
    </source>
</evidence>
<comment type="catalytic activity">
    <reaction evidence="14 15">
        <text>2 cob(II)alamin + reduced [electron-transfer flavoprotein] + 2 ATP = 2 adenosylcob(III)alamin + 2 triphosphate + oxidized [electron-transfer flavoprotein] + 3 H(+)</text>
        <dbReference type="Rhea" id="RHEA:28671"/>
        <dbReference type="Rhea" id="RHEA-COMP:10685"/>
        <dbReference type="Rhea" id="RHEA-COMP:10686"/>
        <dbReference type="ChEBI" id="CHEBI:15378"/>
        <dbReference type="ChEBI" id="CHEBI:16304"/>
        <dbReference type="ChEBI" id="CHEBI:18036"/>
        <dbReference type="ChEBI" id="CHEBI:18408"/>
        <dbReference type="ChEBI" id="CHEBI:30616"/>
        <dbReference type="ChEBI" id="CHEBI:57692"/>
        <dbReference type="ChEBI" id="CHEBI:58307"/>
        <dbReference type="EC" id="2.5.1.17"/>
    </reaction>
</comment>
<dbReference type="EMBL" id="BJCC01000028">
    <property type="protein sequence ID" value="GCF95211.1"/>
    <property type="molecule type" value="Genomic_DNA"/>
</dbReference>
<evidence type="ECO:0000256" key="1">
    <source>
        <dbReference type="ARBA" id="ARBA00005121"/>
    </source>
</evidence>
<name>A0A4P5PFM3_9ENTE</name>
<dbReference type="PANTHER" id="PTHR12213:SF0">
    <property type="entry name" value="CORRINOID ADENOSYLTRANSFERASE MMAB"/>
    <property type="match status" value="1"/>
</dbReference>
<evidence type="ECO:0000256" key="15">
    <source>
        <dbReference type="RuleBase" id="RU366026"/>
    </source>
</evidence>
<dbReference type="NCBIfam" id="TIGR00636">
    <property type="entry name" value="PduO_Nterm"/>
    <property type="match status" value="1"/>
</dbReference>
<sequence length="190" mass="21532">MSIYTRYGDQGFTRLVGGGQAKKNAPRVCTYGSIDTLTSQIGFAISQVAKGDPLRQELIQVQQWVFDCGGDFATPDEKRPYKIESSNTEWLEQKIDDYWAAIPELRQFILPGGTPAAASLHLCRCLTREAERNAVDLMEQEESINLAALTFLNRLSDYFFALARWVNHQAGEAEILYENSRKIFSRKNDQ</sequence>
<evidence type="ECO:0000256" key="11">
    <source>
        <dbReference type="ARBA" id="ARBA00033334"/>
    </source>
</evidence>
<dbReference type="OrthoDB" id="9778896at2"/>
<evidence type="ECO:0000256" key="5">
    <source>
        <dbReference type="ARBA" id="ARBA00020963"/>
    </source>
</evidence>
<dbReference type="PANTHER" id="PTHR12213">
    <property type="entry name" value="CORRINOID ADENOSYLTRANSFERASE"/>
    <property type="match status" value="1"/>
</dbReference>
<evidence type="ECO:0000256" key="6">
    <source>
        <dbReference type="ARBA" id="ARBA00022573"/>
    </source>
</evidence>
<evidence type="ECO:0000256" key="7">
    <source>
        <dbReference type="ARBA" id="ARBA00022679"/>
    </source>
</evidence>
<dbReference type="Pfam" id="PF01923">
    <property type="entry name" value="Cob_adeno_trans"/>
    <property type="match status" value="1"/>
</dbReference>
<accession>A0A4P5PFM3</accession>
<dbReference type="InterPro" id="IPR036451">
    <property type="entry name" value="CblAdoTrfase-like_sf"/>
</dbReference>
<evidence type="ECO:0000256" key="12">
    <source>
        <dbReference type="ARBA" id="ARBA00033354"/>
    </source>
</evidence>
<dbReference type="Gene3D" id="1.20.1200.10">
    <property type="entry name" value="Cobalamin adenosyltransferase-like"/>
    <property type="match status" value="1"/>
</dbReference>
<evidence type="ECO:0000313" key="18">
    <source>
        <dbReference type="Proteomes" id="UP000290567"/>
    </source>
</evidence>
<dbReference type="SUPFAM" id="SSF89028">
    <property type="entry name" value="Cobalamin adenosyltransferase-like"/>
    <property type="match status" value="1"/>
</dbReference>
<dbReference type="AlphaFoldDB" id="A0A4P5PFM3"/>
<evidence type="ECO:0000259" key="16">
    <source>
        <dbReference type="Pfam" id="PF01923"/>
    </source>
</evidence>
<comment type="similarity">
    <text evidence="2 15">Belongs to the Cob(I)alamin adenosyltransferase family.</text>
</comment>
<comment type="subunit">
    <text evidence="3">Homotrimer.</text>
</comment>
<evidence type="ECO:0000256" key="3">
    <source>
        <dbReference type="ARBA" id="ARBA00011233"/>
    </source>
</evidence>
<keyword evidence="18" id="KW-1185">Reference proteome</keyword>
<keyword evidence="6 15" id="KW-0169">Cobalamin biosynthesis</keyword>
<evidence type="ECO:0000256" key="13">
    <source>
        <dbReference type="ARBA" id="ARBA00048555"/>
    </source>
</evidence>
<evidence type="ECO:0000256" key="10">
    <source>
        <dbReference type="ARBA" id="ARBA00031529"/>
    </source>
</evidence>
<proteinExistence type="inferred from homology"/>
<evidence type="ECO:0000256" key="2">
    <source>
        <dbReference type="ARBA" id="ARBA00007487"/>
    </source>
</evidence>
<keyword evidence="8 15" id="KW-0547">Nucleotide-binding</keyword>
<gene>
    <name evidence="17" type="ORF">NRIC_31020</name>
</gene>
<dbReference type="UniPathway" id="UPA00148">
    <property type="reaction ID" value="UER00233"/>
</dbReference>
<dbReference type="RefSeq" id="WP_146623607.1">
    <property type="nucleotide sequence ID" value="NZ_BJCC01000028.1"/>
</dbReference>
<comment type="catalytic activity">
    <reaction evidence="13 15">
        <text>2 cob(II)yrinate a,c diamide + reduced [electron-transfer flavoprotein] + 2 ATP = 2 adenosylcob(III)yrinate a,c-diamide + 2 triphosphate + oxidized [electron-transfer flavoprotein] + 3 H(+)</text>
        <dbReference type="Rhea" id="RHEA:11528"/>
        <dbReference type="Rhea" id="RHEA-COMP:10685"/>
        <dbReference type="Rhea" id="RHEA-COMP:10686"/>
        <dbReference type="ChEBI" id="CHEBI:15378"/>
        <dbReference type="ChEBI" id="CHEBI:18036"/>
        <dbReference type="ChEBI" id="CHEBI:30616"/>
        <dbReference type="ChEBI" id="CHEBI:57692"/>
        <dbReference type="ChEBI" id="CHEBI:58307"/>
        <dbReference type="ChEBI" id="CHEBI:58503"/>
        <dbReference type="ChEBI" id="CHEBI:58537"/>
        <dbReference type="EC" id="2.5.1.17"/>
    </reaction>
</comment>